<dbReference type="AlphaFoldDB" id="A0A1Q5PDY1"/>
<organism evidence="1 2">
    <name type="scientific">Pontibacter flavimaris</name>
    <dbReference type="NCBI Taxonomy" id="1797110"/>
    <lineage>
        <taxon>Bacteria</taxon>
        <taxon>Pseudomonadati</taxon>
        <taxon>Bacteroidota</taxon>
        <taxon>Cytophagia</taxon>
        <taxon>Cytophagales</taxon>
        <taxon>Hymenobacteraceae</taxon>
        <taxon>Pontibacter</taxon>
    </lineage>
</organism>
<gene>
    <name evidence="1" type="ORF">A3841_18710</name>
</gene>
<accession>A0A1Q5PDY1</accession>
<dbReference type="Proteomes" id="UP000186551">
    <property type="component" value="Unassembled WGS sequence"/>
</dbReference>
<protein>
    <submittedName>
        <fullName evidence="1">Uncharacterized protein</fullName>
    </submittedName>
</protein>
<proteinExistence type="predicted"/>
<dbReference type="EMBL" id="LVWA01000005">
    <property type="protein sequence ID" value="OKL40352.1"/>
    <property type="molecule type" value="Genomic_DNA"/>
</dbReference>
<evidence type="ECO:0000313" key="1">
    <source>
        <dbReference type="EMBL" id="OKL40352.1"/>
    </source>
</evidence>
<reference evidence="1 2" key="1">
    <citation type="submission" date="2016-03" db="EMBL/GenBank/DDBJ databases">
        <title>Genome sequence of Pontibacter sp. nov., of the family cytophagaceae, isolated from marine sediment of the Yellow Sea, China.</title>
        <authorList>
            <person name="Zhang G."/>
            <person name="Zhang R."/>
        </authorList>
    </citation>
    <scope>NUCLEOTIDE SEQUENCE [LARGE SCALE GENOMIC DNA]</scope>
    <source>
        <strain evidence="1 2">S10-8</strain>
    </source>
</reference>
<evidence type="ECO:0000313" key="2">
    <source>
        <dbReference type="Proteomes" id="UP000186551"/>
    </source>
</evidence>
<comment type="caution">
    <text evidence="1">The sequence shown here is derived from an EMBL/GenBank/DDBJ whole genome shotgun (WGS) entry which is preliminary data.</text>
</comment>
<sequence>MHLILWLPQAREGSPSGIALCSLLRQGAALDGHRISQGAQPKDWDQFDSYGFVISTFGRDLFRIPDRSLALLEMTKKYSNKYGSPLRRGSGGFKLLLIVTETMILIL</sequence>
<name>A0A1Q5PDY1_9BACT</name>
<keyword evidence="2" id="KW-1185">Reference proteome</keyword>